<protein>
    <submittedName>
        <fullName evidence="1">Uncharacterized protein</fullName>
    </submittedName>
</protein>
<dbReference type="EMBL" id="OD564781">
    <property type="protein sequence ID" value="CAD7439773.1"/>
    <property type="molecule type" value="Genomic_DNA"/>
</dbReference>
<reference evidence="1" key="1">
    <citation type="submission" date="2020-11" db="EMBL/GenBank/DDBJ databases">
        <authorList>
            <person name="Tran Van P."/>
        </authorList>
    </citation>
    <scope>NUCLEOTIDE SEQUENCE</scope>
</reference>
<dbReference type="AlphaFoldDB" id="A0A7R9ERB8"/>
<evidence type="ECO:0000313" key="1">
    <source>
        <dbReference type="EMBL" id="CAD7439773.1"/>
    </source>
</evidence>
<proteinExistence type="predicted"/>
<name>A0A7R9ERB8_9NEOP</name>
<sequence>MECFLIVFFSLDKEIRVNEGYKNCWYYNNNNNNNNNNKTSLPARNRAVPAELPPSFGDDSASFLG</sequence>
<organism evidence="1">
    <name type="scientific">Timema bartmani</name>
    <dbReference type="NCBI Taxonomy" id="61472"/>
    <lineage>
        <taxon>Eukaryota</taxon>
        <taxon>Metazoa</taxon>
        <taxon>Ecdysozoa</taxon>
        <taxon>Arthropoda</taxon>
        <taxon>Hexapoda</taxon>
        <taxon>Insecta</taxon>
        <taxon>Pterygota</taxon>
        <taxon>Neoptera</taxon>
        <taxon>Polyneoptera</taxon>
        <taxon>Phasmatodea</taxon>
        <taxon>Timematodea</taxon>
        <taxon>Timematoidea</taxon>
        <taxon>Timematidae</taxon>
        <taxon>Timema</taxon>
    </lineage>
</organism>
<accession>A0A7R9ERB8</accession>
<gene>
    <name evidence="1" type="ORF">TBIB3V08_LOCUS2320</name>
</gene>